<dbReference type="GO" id="GO:0008017">
    <property type="term" value="F:microtubule binding"/>
    <property type="evidence" value="ECO:0007669"/>
    <property type="project" value="TreeGrafter"/>
</dbReference>
<feature type="compositionally biased region" description="Basic residues" evidence="1">
    <location>
        <begin position="150"/>
        <end position="159"/>
    </location>
</feature>
<evidence type="ECO:0000256" key="1">
    <source>
        <dbReference type="SAM" id="MobiDB-lite"/>
    </source>
</evidence>
<dbReference type="GO" id="GO:0005930">
    <property type="term" value="C:axoneme"/>
    <property type="evidence" value="ECO:0007669"/>
    <property type="project" value="TreeGrafter"/>
</dbReference>
<feature type="compositionally biased region" description="Low complexity" evidence="1">
    <location>
        <begin position="174"/>
        <end position="184"/>
    </location>
</feature>
<dbReference type="Pfam" id="PF06294">
    <property type="entry name" value="CH_2"/>
    <property type="match status" value="1"/>
</dbReference>
<dbReference type="InterPro" id="IPR036872">
    <property type="entry name" value="CH_dom_sf"/>
</dbReference>
<dbReference type="PANTHER" id="PTHR12509:SF9">
    <property type="entry name" value="SPERM FLAGELLAR PROTEIN 1 ISOFORM X1"/>
    <property type="match status" value="1"/>
</dbReference>
<name>A0A8J6AU15_9EUKA</name>
<feature type="domain" description="CH-like" evidence="2">
    <location>
        <begin position="6"/>
        <end position="99"/>
    </location>
</feature>
<dbReference type="InterPro" id="IPR052111">
    <property type="entry name" value="Spermatogenesis_Ciliary_MAP"/>
</dbReference>
<feature type="compositionally biased region" description="Low complexity" evidence="1">
    <location>
        <begin position="193"/>
        <end position="209"/>
    </location>
</feature>
<dbReference type="GO" id="GO:0051493">
    <property type="term" value="P:regulation of cytoskeleton organization"/>
    <property type="evidence" value="ECO:0007669"/>
    <property type="project" value="TreeGrafter"/>
</dbReference>
<feature type="compositionally biased region" description="Basic and acidic residues" evidence="1">
    <location>
        <begin position="119"/>
        <end position="130"/>
    </location>
</feature>
<feature type="compositionally biased region" description="Polar residues" evidence="1">
    <location>
        <begin position="132"/>
        <end position="149"/>
    </location>
</feature>
<feature type="compositionally biased region" description="Basic and acidic residues" evidence="1">
    <location>
        <begin position="210"/>
        <end position="223"/>
    </location>
</feature>
<accession>A0A8J6AU15</accession>
<dbReference type="OrthoDB" id="193300at2759"/>
<evidence type="ECO:0000313" key="3">
    <source>
        <dbReference type="EMBL" id="KAG9391515.1"/>
    </source>
</evidence>
<dbReference type="AlphaFoldDB" id="A0A8J6AU15"/>
<dbReference type="Gene3D" id="1.10.418.10">
    <property type="entry name" value="Calponin-like domain"/>
    <property type="match status" value="1"/>
</dbReference>
<protein>
    <submittedName>
        <fullName evidence="3">Sperm flagelar-like protein</fullName>
    </submittedName>
</protein>
<gene>
    <name evidence="3" type="ORF">J8273_6277</name>
</gene>
<feature type="region of interest" description="Disordered" evidence="1">
    <location>
        <begin position="119"/>
        <end position="227"/>
    </location>
</feature>
<sequence length="278" mass="31360">MELTSVYLWVDKFKFSRGKSNISRDFSDARSFAELVEQIQPSLATADHYPEAFSILEKEKNWRHASEKILAKLGIELTEEEVAELAGSTPGAIENFLFLVRPSLESYVPRKRNIVHRESAKPKSYIERHMTGTKQVSAGARSTRSQSPRQHPKASRPKPRAGPGIPKPRPSPRPSSTRRAAPMPSERPYPARSVASFESDDSASSYHSSGSDKEIERDFDEVSTKGGPTIEAYIRMKHELDEKMKLVALLEEKNRQLQRLARVRGDQVELLKRHLAGV</sequence>
<organism evidence="3 4">
    <name type="scientific">Carpediemonas membranifera</name>
    <dbReference type="NCBI Taxonomy" id="201153"/>
    <lineage>
        <taxon>Eukaryota</taxon>
        <taxon>Metamonada</taxon>
        <taxon>Carpediemonas-like organisms</taxon>
        <taxon>Carpediemonas</taxon>
    </lineage>
</organism>
<dbReference type="InterPro" id="IPR010441">
    <property type="entry name" value="CH_2"/>
</dbReference>
<dbReference type="Proteomes" id="UP000717585">
    <property type="component" value="Unassembled WGS sequence"/>
</dbReference>
<dbReference type="PANTHER" id="PTHR12509">
    <property type="entry name" value="SPERMATOGENESIS-ASSOCIATED 4-RELATED"/>
    <property type="match status" value="1"/>
</dbReference>
<evidence type="ECO:0000313" key="4">
    <source>
        <dbReference type="Proteomes" id="UP000717585"/>
    </source>
</evidence>
<keyword evidence="4" id="KW-1185">Reference proteome</keyword>
<evidence type="ECO:0000259" key="2">
    <source>
        <dbReference type="Pfam" id="PF06294"/>
    </source>
</evidence>
<reference evidence="3" key="1">
    <citation type="submission" date="2021-05" db="EMBL/GenBank/DDBJ databases">
        <title>A free-living protist that lacks canonical eukaryotic 1 DNA replication and segregation systems.</title>
        <authorList>
            <person name="Salas-Leiva D.E."/>
            <person name="Tromer E.C."/>
            <person name="Curtis B.A."/>
            <person name="Jerlstrom-Hultqvist J."/>
            <person name="Kolisko M."/>
            <person name="Yi Z."/>
            <person name="Salas-Leiva J.S."/>
            <person name="Gallot-Lavallee L."/>
            <person name="Kops G.J.P.L."/>
            <person name="Archibald J.M."/>
            <person name="Simpson A.G.B."/>
            <person name="Roger A.J."/>
        </authorList>
    </citation>
    <scope>NUCLEOTIDE SEQUENCE</scope>
    <source>
        <strain evidence="3">BICM</strain>
    </source>
</reference>
<comment type="caution">
    <text evidence="3">The sequence shown here is derived from an EMBL/GenBank/DDBJ whole genome shotgun (WGS) entry which is preliminary data.</text>
</comment>
<dbReference type="EMBL" id="JAHDYR010000053">
    <property type="protein sequence ID" value="KAG9391515.1"/>
    <property type="molecule type" value="Genomic_DNA"/>
</dbReference>
<proteinExistence type="predicted"/>